<comment type="caution">
    <text evidence="2">The sequence shown here is derived from an EMBL/GenBank/DDBJ whole genome shotgun (WGS) entry which is preliminary data.</text>
</comment>
<dbReference type="EMBL" id="JBHSLV010000020">
    <property type="protein sequence ID" value="MFC5393419.1"/>
    <property type="molecule type" value="Genomic_DNA"/>
</dbReference>
<evidence type="ECO:0000313" key="3">
    <source>
        <dbReference type="Proteomes" id="UP001596104"/>
    </source>
</evidence>
<name>A0ABW0HBX8_9HYPH</name>
<keyword evidence="1" id="KW-0812">Transmembrane</keyword>
<protein>
    <submittedName>
        <fullName evidence="2">Uncharacterized protein</fullName>
    </submittedName>
</protein>
<gene>
    <name evidence="2" type="ORF">ACFPPC_12290</name>
</gene>
<evidence type="ECO:0000313" key="2">
    <source>
        <dbReference type="EMBL" id="MFC5393419.1"/>
    </source>
</evidence>
<dbReference type="Proteomes" id="UP001596104">
    <property type="component" value="Unassembled WGS sequence"/>
</dbReference>
<dbReference type="RefSeq" id="WP_377008399.1">
    <property type="nucleotide sequence ID" value="NZ_JBHSLV010000020.1"/>
</dbReference>
<keyword evidence="1" id="KW-1133">Transmembrane helix</keyword>
<feature type="transmembrane region" description="Helical" evidence="1">
    <location>
        <begin position="20"/>
        <end position="36"/>
    </location>
</feature>
<keyword evidence="3" id="KW-1185">Reference proteome</keyword>
<proteinExistence type="predicted"/>
<accession>A0ABW0HBX8</accession>
<reference evidence="3" key="1">
    <citation type="journal article" date="2019" name="Int. J. Syst. Evol. Microbiol.">
        <title>The Global Catalogue of Microorganisms (GCM) 10K type strain sequencing project: providing services to taxonomists for standard genome sequencing and annotation.</title>
        <authorList>
            <consortium name="The Broad Institute Genomics Platform"/>
            <consortium name="The Broad Institute Genome Sequencing Center for Infectious Disease"/>
            <person name="Wu L."/>
            <person name="Ma J."/>
        </authorList>
    </citation>
    <scope>NUCLEOTIDE SEQUENCE [LARGE SCALE GENOMIC DNA]</scope>
    <source>
        <strain evidence="3">CGMCC 1.16326</strain>
    </source>
</reference>
<organism evidence="2 3">
    <name type="scientific">Bosea vestrisii</name>
    <dbReference type="NCBI Taxonomy" id="151416"/>
    <lineage>
        <taxon>Bacteria</taxon>
        <taxon>Pseudomonadati</taxon>
        <taxon>Pseudomonadota</taxon>
        <taxon>Alphaproteobacteria</taxon>
        <taxon>Hyphomicrobiales</taxon>
        <taxon>Boseaceae</taxon>
        <taxon>Bosea</taxon>
    </lineage>
</organism>
<sequence>MVTPIQALGSKLKPSRRTSVLLLVCAIGALAFWALPPNAMNPLCTVKAQYRVDAELQIGDEIIKSNVITQHAISSIGAINSGGCKSYYGDAIAFRSKSNLVYLIPSLVCNKALTLLEYDVNVIQTCSAERPNKSIGFIINDANSPKTWETFNFLSGSSGVKLVKMHAKSTWRHPYDNLDIIAPNIVKTYYEGKNWWYSPERILYFFRRNGNFLYRAQQVGPDHSRN</sequence>
<keyword evidence="1" id="KW-0472">Membrane</keyword>
<evidence type="ECO:0000256" key="1">
    <source>
        <dbReference type="SAM" id="Phobius"/>
    </source>
</evidence>